<keyword evidence="2" id="KW-1185">Reference proteome</keyword>
<dbReference type="EMBL" id="BAAARJ010000036">
    <property type="protein sequence ID" value="GAA2639762.1"/>
    <property type="molecule type" value="Genomic_DNA"/>
</dbReference>
<protein>
    <submittedName>
        <fullName evidence="1">Uncharacterized protein</fullName>
    </submittedName>
</protein>
<evidence type="ECO:0000313" key="1">
    <source>
        <dbReference type="EMBL" id="GAA2639762.1"/>
    </source>
</evidence>
<evidence type="ECO:0000313" key="2">
    <source>
        <dbReference type="Proteomes" id="UP001501447"/>
    </source>
</evidence>
<organism evidence="1 2">
    <name type="scientific">Streptomyces axinellae</name>
    <dbReference type="NCBI Taxonomy" id="552788"/>
    <lineage>
        <taxon>Bacteria</taxon>
        <taxon>Bacillati</taxon>
        <taxon>Actinomycetota</taxon>
        <taxon>Actinomycetes</taxon>
        <taxon>Kitasatosporales</taxon>
        <taxon>Streptomycetaceae</taxon>
        <taxon>Streptomyces</taxon>
    </lineage>
</organism>
<reference evidence="1 2" key="1">
    <citation type="journal article" date="2019" name="Int. J. Syst. Evol. Microbiol.">
        <title>The Global Catalogue of Microorganisms (GCM) 10K type strain sequencing project: providing services to taxonomists for standard genome sequencing and annotation.</title>
        <authorList>
            <consortium name="The Broad Institute Genomics Platform"/>
            <consortium name="The Broad Institute Genome Sequencing Center for Infectious Disease"/>
            <person name="Wu L."/>
            <person name="Ma J."/>
        </authorList>
    </citation>
    <scope>NUCLEOTIDE SEQUENCE [LARGE SCALE GENOMIC DNA]</scope>
    <source>
        <strain evidence="1 2">JCM 16373</strain>
    </source>
</reference>
<dbReference type="Proteomes" id="UP001501447">
    <property type="component" value="Unassembled WGS sequence"/>
</dbReference>
<name>A0ABN3R0Z2_9ACTN</name>
<sequence>MVKVPTRGAYLVDTSTANLGRPSPPRVGRVQLVLDGGGALLVTHTGYQWAVGPGGLREATAAGRAAYDAARTRWLRTPVPGARP</sequence>
<proteinExistence type="predicted"/>
<gene>
    <name evidence="1" type="ORF">GCM10009863_66060</name>
</gene>
<accession>A0ABN3R0Z2</accession>
<comment type="caution">
    <text evidence="1">The sequence shown here is derived from an EMBL/GenBank/DDBJ whole genome shotgun (WGS) entry which is preliminary data.</text>
</comment>
<dbReference type="RefSeq" id="WP_344570752.1">
    <property type="nucleotide sequence ID" value="NZ_BAAARJ010000036.1"/>
</dbReference>